<dbReference type="PROSITE" id="PS51918">
    <property type="entry name" value="RADICAL_SAM"/>
    <property type="match status" value="1"/>
</dbReference>
<dbReference type="CDD" id="cd01335">
    <property type="entry name" value="Radical_SAM"/>
    <property type="match status" value="1"/>
</dbReference>
<keyword evidence="4" id="KW-0408">Iron</keyword>
<sequence length="335" mass="37648">MRLVRHPVLCNYYVTYRCNASCGFCDIWERPSPYVTLENVRDNLRDLKRLGVRVIDFTGGEPLLHRQLPELLAEAKRQKFITTVTTNGLLYPKQADSLRGLVDMLHFSLDSPDAAEHDAGRGVRCFDKVIESIAVAKQLGERPDILFTVFEHNIGQIEAMYSQICRPNGLVLILNPVFGYNGVDTGASTSAETTPDNPLSETALQMLTHWGKQPGVYLNDGFVQLRRDGGNHIDKPICRAGSTTVVISPQNELVLPCYHLGLKNFPIDGQLHDLYHSADVQKLVALEGRLPACEGCVINCYMQPSFAVELSKYWWSALPSTLKYNYMKGTWKQLF</sequence>
<dbReference type="Proteomes" id="UP000664795">
    <property type="component" value="Unassembled WGS sequence"/>
</dbReference>
<dbReference type="GO" id="GO:0046872">
    <property type="term" value="F:metal ion binding"/>
    <property type="evidence" value="ECO:0007669"/>
    <property type="project" value="UniProtKB-KW"/>
</dbReference>
<keyword evidence="5" id="KW-0411">Iron-sulfur</keyword>
<dbReference type="InterPro" id="IPR013785">
    <property type="entry name" value="Aldolase_TIM"/>
</dbReference>
<dbReference type="GO" id="GO:0003824">
    <property type="term" value="F:catalytic activity"/>
    <property type="evidence" value="ECO:0007669"/>
    <property type="project" value="InterPro"/>
</dbReference>
<feature type="domain" description="Radical SAM core" evidence="6">
    <location>
        <begin position="2"/>
        <end position="212"/>
    </location>
</feature>
<comment type="caution">
    <text evidence="7">The sequence shown here is derived from an EMBL/GenBank/DDBJ whole genome shotgun (WGS) entry which is preliminary data.</text>
</comment>
<gene>
    <name evidence="7" type="ORF">J2I48_20500</name>
</gene>
<evidence type="ECO:0000256" key="4">
    <source>
        <dbReference type="ARBA" id="ARBA00023004"/>
    </source>
</evidence>
<evidence type="ECO:0000256" key="2">
    <source>
        <dbReference type="ARBA" id="ARBA00022691"/>
    </source>
</evidence>
<dbReference type="AlphaFoldDB" id="A0A939G8Y2"/>
<accession>A0A939G8Y2</accession>
<evidence type="ECO:0000256" key="5">
    <source>
        <dbReference type="ARBA" id="ARBA00023014"/>
    </source>
</evidence>
<evidence type="ECO:0000259" key="6">
    <source>
        <dbReference type="PROSITE" id="PS51918"/>
    </source>
</evidence>
<dbReference type="SFLD" id="SFLDS00029">
    <property type="entry name" value="Radical_SAM"/>
    <property type="match status" value="1"/>
</dbReference>
<evidence type="ECO:0000256" key="3">
    <source>
        <dbReference type="ARBA" id="ARBA00022723"/>
    </source>
</evidence>
<dbReference type="InterPro" id="IPR058240">
    <property type="entry name" value="rSAM_sf"/>
</dbReference>
<evidence type="ECO:0000313" key="8">
    <source>
        <dbReference type="Proteomes" id="UP000664795"/>
    </source>
</evidence>
<dbReference type="InterPro" id="IPR050377">
    <property type="entry name" value="Radical_SAM_PqqE_MftC-like"/>
</dbReference>
<dbReference type="SUPFAM" id="SSF102114">
    <property type="entry name" value="Radical SAM enzymes"/>
    <property type="match status" value="1"/>
</dbReference>
<dbReference type="PANTHER" id="PTHR11228">
    <property type="entry name" value="RADICAL SAM DOMAIN PROTEIN"/>
    <property type="match status" value="1"/>
</dbReference>
<keyword evidence="8" id="KW-1185">Reference proteome</keyword>
<dbReference type="Gene3D" id="3.20.20.70">
    <property type="entry name" value="Aldolase class I"/>
    <property type="match status" value="1"/>
</dbReference>
<protein>
    <submittedName>
        <fullName evidence="7">Radical SAM protein</fullName>
    </submittedName>
</protein>
<keyword evidence="2" id="KW-0949">S-adenosyl-L-methionine</keyword>
<organism evidence="7 8">
    <name type="scientific">Fibrella aquatilis</name>
    <dbReference type="NCBI Taxonomy" id="2817059"/>
    <lineage>
        <taxon>Bacteria</taxon>
        <taxon>Pseudomonadati</taxon>
        <taxon>Bacteroidota</taxon>
        <taxon>Cytophagia</taxon>
        <taxon>Cytophagales</taxon>
        <taxon>Spirosomataceae</taxon>
        <taxon>Fibrella</taxon>
    </lineage>
</organism>
<dbReference type="Pfam" id="PF04055">
    <property type="entry name" value="Radical_SAM"/>
    <property type="match status" value="1"/>
</dbReference>
<proteinExistence type="predicted"/>
<dbReference type="EMBL" id="JAFMYU010000019">
    <property type="protein sequence ID" value="MBO0933403.1"/>
    <property type="molecule type" value="Genomic_DNA"/>
</dbReference>
<evidence type="ECO:0000313" key="7">
    <source>
        <dbReference type="EMBL" id="MBO0933403.1"/>
    </source>
</evidence>
<comment type="cofactor">
    <cofactor evidence="1">
        <name>[4Fe-4S] cluster</name>
        <dbReference type="ChEBI" id="CHEBI:49883"/>
    </cofactor>
</comment>
<keyword evidence="3" id="KW-0479">Metal-binding</keyword>
<dbReference type="PANTHER" id="PTHR11228:SF7">
    <property type="entry name" value="PQQA PEPTIDE CYCLASE"/>
    <property type="match status" value="1"/>
</dbReference>
<dbReference type="SFLD" id="SFLDG01067">
    <property type="entry name" value="SPASM/twitch_domain_containing"/>
    <property type="match status" value="1"/>
</dbReference>
<reference evidence="7 8" key="1">
    <citation type="submission" date="2021-03" db="EMBL/GenBank/DDBJ databases">
        <title>Fibrella sp. HMF5036 genome sequencing and assembly.</title>
        <authorList>
            <person name="Kang H."/>
            <person name="Kim H."/>
            <person name="Bae S."/>
            <person name="Joh K."/>
        </authorList>
    </citation>
    <scope>NUCLEOTIDE SEQUENCE [LARGE SCALE GENOMIC DNA]</scope>
    <source>
        <strain evidence="7 8">HMF5036</strain>
    </source>
</reference>
<evidence type="ECO:0000256" key="1">
    <source>
        <dbReference type="ARBA" id="ARBA00001966"/>
    </source>
</evidence>
<dbReference type="GO" id="GO:0051536">
    <property type="term" value="F:iron-sulfur cluster binding"/>
    <property type="evidence" value="ECO:0007669"/>
    <property type="project" value="UniProtKB-KW"/>
</dbReference>
<dbReference type="InterPro" id="IPR007197">
    <property type="entry name" value="rSAM"/>
</dbReference>
<name>A0A939G8Y2_9BACT</name>
<dbReference type="RefSeq" id="WP_207337369.1">
    <property type="nucleotide sequence ID" value="NZ_JAFMYU010000019.1"/>
</dbReference>